<dbReference type="EMBL" id="FNZM01000037">
    <property type="protein sequence ID" value="SEK15353.1"/>
    <property type="molecule type" value="Genomic_DNA"/>
</dbReference>
<comment type="caution">
    <text evidence="1">The sequence shown here is derived from an EMBL/GenBank/DDBJ whole genome shotgun (WGS) entry which is preliminary data.</text>
</comment>
<organism evidence="1 2">
    <name type="scientific">Paraburkholderia tropica</name>
    <dbReference type="NCBI Taxonomy" id="92647"/>
    <lineage>
        <taxon>Bacteria</taxon>
        <taxon>Pseudomonadati</taxon>
        <taxon>Pseudomonadota</taxon>
        <taxon>Betaproteobacteria</taxon>
        <taxon>Burkholderiales</taxon>
        <taxon>Burkholderiaceae</taxon>
        <taxon>Paraburkholderia</taxon>
    </lineage>
</organism>
<dbReference type="AlphaFoldDB" id="A0AAQ1JYK1"/>
<proteinExistence type="predicted"/>
<dbReference type="Proteomes" id="UP000183529">
    <property type="component" value="Unassembled WGS sequence"/>
</dbReference>
<gene>
    <name evidence="1" type="ORF">SAMN05216550_13725</name>
</gene>
<dbReference type="RefSeq" id="WP_124263421.1">
    <property type="nucleotide sequence ID" value="NZ_CADFGN010000018.1"/>
</dbReference>
<evidence type="ECO:0000313" key="2">
    <source>
        <dbReference type="Proteomes" id="UP000183529"/>
    </source>
</evidence>
<reference evidence="1 2" key="1">
    <citation type="submission" date="2016-10" db="EMBL/GenBank/DDBJ databases">
        <authorList>
            <person name="Varghese N."/>
            <person name="Submissions S."/>
        </authorList>
    </citation>
    <scope>NUCLEOTIDE SEQUENCE [LARGE SCALE GENOMIC DNA]</scope>
    <source>
        <strain evidence="1 2">LMG 22274</strain>
    </source>
</reference>
<protein>
    <submittedName>
        <fullName evidence="1">Uncharacterized protein</fullName>
    </submittedName>
</protein>
<evidence type="ECO:0000313" key="1">
    <source>
        <dbReference type="EMBL" id="SEK15353.1"/>
    </source>
</evidence>
<accession>A0AAQ1JYK1</accession>
<sequence length="238" mass="27358">MNFSQVCQAADELRQLLNTSTGRTMVDQVTIEIPKLPEDELHFVRLVTWAYAFIYEAGQPAFNELKRLVKVSQSPKASECAATQSIVQCLRTNIAHNLPGATGTDEKQRRQAKAWYLEHGKGYPPDWQESNRALCDSLLGWITEYKTAWERAIQDSEDRKNAIASLIAAVENEWPPHLFDRMVEDAATRLGLDGLNATDYRKDRFEGWRKMARCFEKREFAEVAMRRLIHKELQAHFG</sequence>
<name>A0AAQ1JYK1_9BURK</name>